<dbReference type="InterPro" id="IPR013320">
    <property type="entry name" value="ConA-like_dom_sf"/>
</dbReference>
<dbReference type="Pfam" id="PF13204">
    <property type="entry name" value="Apiosidase"/>
    <property type="match status" value="1"/>
</dbReference>
<dbReference type="SMART" id="SM00560">
    <property type="entry name" value="LamGL"/>
    <property type="match status" value="1"/>
</dbReference>
<keyword evidence="2" id="KW-1015">Disulfide bond</keyword>
<dbReference type="Gene3D" id="3.20.20.80">
    <property type="entry name" value="Glycosidases"/>
    <property type="match status" value="1"/>
</dbReference>
<evidence type="ECO:0000256" key="1">
    <source>
        <dbReference type="ARBA" id="ARBA00022729"/>
    </source>
</evidence>
<dbReference type="PANTHER" id="PTHR37836:SF2">
    <property type="entry name" value="DUF4038 DOMAIN-CONTAINING PROTEIN"/>
    <property type="match status" value="1"/>
</dbReference>
<dbReference type="SUPFAM" id="SSF51445">
    <property type="entry name" value="(Trans)glycosidases"/>
    <property type="match status" value="1"/>
</dbReference>
<dbReference type="InterPro" id="IPR017853">
    <property type="entry name" value="GH"/>
</dbReference>
<organism evidence="4 5">
    <name type="scientific">Pyxidicoccus parkwayensis</name>
    <dbReference type="NCBI Taxonomy" id="2813578"/>
    <lineage>
        <taxon>Bacteria</taxon>
        <taxon>Pseudomonadati</taxon>
        <taxon>Myxococcota</taxon>
        <taxon>Myxococcia</taxon>
        <taxon>Myxococcales</taxon>
        <taxon>Cystobacterineae</taxon>
        <taxon>Myxococcaceae</taxon>
        <taxon>Pyxidicoccus</taxon>
    </lineage>
</organism>
<sequence length="788" mass="83828">MERGQRLAGRWSSRSWMAAVAVWSLSWGCRDATSDAPDGARSGRQALAVPGLVAAYGFDEGSGTTAVDASGNGLNGTLAGQTWATGRYGGALGFNNNYVTVPDSNLLNLTLGMTLSAWVQPTAALSRWPTVIMKEKPSQMAYVLYANSDMNRPSAFFVSGGVEHDVLGGSGLPLNTWTHLAATYDGATFSLYVNGTLVSSVADSATIDVSANELRIGGNRVWGEYFPGLIDEVRIYNRALTAAEIISDRDTPIAPVTPDTTPPAVSLTAPGAGSTLSGIVTLAATASDNVGVASVTFLVDGVPLGSADTSPPYSVSWDTTAVVNGNHTLTAVAKDVAGNTSTSTGAQVLVSNVASTSPYPLKRVAGLRYLVGQDNQPFLLHGDSAWSLFVGISKEDAELYLEDRRQKGFNTVVANLIEHKFAANAPLNAYGVSPFTGTLPSSTLADFTTPNEAYFAHADWVIQKAAEKGIQILLLPAYLGIGGGSEGWYQELEANGTTRLRTYGEFLGARYKDFPNILWVQGGDYSPPAAGKDLVRAIANGIKSRDANHLHSVHCAPSTSALAYWAGESWLDVDNVYTYPAEGNLASMVQSRALTEYQRASWLPFFLTESFYENEHSTTTQGRIRQQAYEALLSGGMGQVFGSNPIWNFNNHPIFGTPIFWKDQLQARGSLDMVHVKALFSSRRWEKLVPDAAHTFLTAGLGTPGLDSTVAALAADGSFGLAYVPSLRTVTVDMSRLSGPATARWFDPTQGTYVTVSGSPFPNSGARTFTPPGNNGTGTGDWVLVLEQ</sequence>
<dbReference type="PANTHER" id="PTHR37836">
    <property type="entry name" value="LMO1036 PROTEIN"/>
    <property type="match status" value="1"/>
</dbReference>
<dbReference type="InterPro" id="IPR006558">
    <property type="entry name" value="LamG-like"/>
</dbReference>
<dbReference type="InterPro" id="IPR024749">
    <property type="entry name" value="Collagen-bd_put"/>
</dbReference>
<evidence type="ECO:0000259" key="3">
    <source>
        <dbReference type="SMART" id="SM00560"/>
    </source>
</evidence>
<dbReference type="SUPFAM" id="SSF49899">
    <property type="entry name" value="Concanavalin A-like lectins/glucanases"/>
    <property type="match status" value="1"/>
</dbReference>
<dbReference type="Gene3D" id="2.60.40.10">
    <property type="entry name" value="Immunoglobulins"/>
    <property type="match status" value="1"/>
</dbReference>
<proteinExistence type="predicted"/>
<evidence type="ECO:0000313" key="5">
    <source>
        <dbReference type="Proteomes" id="UP000662747"/>
    </source>
</evidence>
<dbReference type="EMBL" id="CP071090">
    <property type="protein sequence ID" value="QSQ19081.1"/>
    <property type="molecule type" value="Genomic_DNA"/>
</dbReference>
<gene>
    <name evidence="4" type="ORF">JY651_27435</name>
</gene>
<feature type="domain" description="LamG-like jellyroll fold" evidence="3">
    <location>
        <begin position="111"/>
        <end position="243"/>
    </location>
</feature>
<keyword evidence="5" id="KW-1185">Reference proteome</keyword>
<dbReference type="Proteomes" id="UP000662747">
    <property type="component" value="Chromosome"/>
</dbReference>
<dbReference type="Pfam" id="PF13385">
    <property type="entry name" value="Laminin_G_3"/>
    <property type="match status" value="1"/>
</dbReference>
<dbReference type="Gene3D" id="2.60.120.200">
    <property type="match status" value="1"/>
</dbReference>
<dbReference type="InterPro" id="IPR025277">
    <property type="entry name" value="Apiosidase-like_cat_dom"/>
</dbReference>
<evidence type="ECO:0000313" key="4">
    <source>
        <dbReference type="EMBL" id="QSQ19081.1"/>
    </source>
</evidence>
<dbReference type="Pfam" id="PF12904">
    <property type="entry name" value="Collagen_bind_2"/>
    <property type="match status" value="1"/>
</dbReference>
<protein>
    <submittedName>
        <fullName evidence="4">DUF4038 domain-containing protein</fullName>
    </submittedName>
</protein>
<name>A0ABX7NNV3_9BACT</name>
<reference evidence="4 5" key="1">
    <citation type="submission" date="2021-02" db="EMBL/GenBank/DDBJ databases">
        <title>De Novo genome assembly of isolated myxobacteria.</title>
        <authorList>
            <person name="Stevens D.C."/>
        </authorList>
    </citation>
    <scope>NUCLEOTIDE SEQUENCE [LARGE SCALE GENOMIC DNA]</scope>
    <source>
        <strain evidence="5">SCPEA02</strain>
    </source>
</reference>
<dbReference type="Pfam" id="PF17957">
    <property type="entry name" value="Big_7"/>
    <property type="match status" value="1"/>
</dbReference>
<keyword evidence="1" id="KW-0732">Signal</keyword>
<dbReference type="InterPro" id="IPR013783">
    <property type="entry name" value="Ig-like_fold"/>
</dbReference>
<dbReference type="RefSeq" id="WP_206720669.1">
    <property type="nucleotide sequence ID" value="NZ_CP071090.1"/>
</dbReference>
<evidence type="ECO:0000256" key="2">
    <source>
        <dbReference type="ARBA" id="ARBA00023157"/>
    </source>
</evidence>
<accession>A0ABX7NNV3</accession>